<feature type="domain" description="DUF4435" evidence="1">
    <location>
        <begin position="9"/>
        <end position="211"/>
    </location>
</feature>
<dbReference type="EMBL" id="JACJTC010000015">
    <property type="protein sequence ID" value="MBD2613747.1"/>
    <property type="molecule type" value="Genomic_DNA"/>
</dbReference>
<gene>
    <name evidence="2" type="ORF">H6G94_21110</name>
</gene>
<dbReference type="Pfam" id="PF14491">
    <property type="entry name" value="DUF4435"/>
    <property type="match status" value="1"/>
</dbReference>
<keyword evidence="3" id="KW-1185">Reference proteome</keyword>
<dbReference type="InterPro" id="IPR029492">
    <property type="entry name" value="DUF4435"/>
</dbReference>
<evidence type="ECO:0000259" key="1">
    <source>
        <dbReference type="Pfam" id="PF14491"/>
    </source>
</evidence>
<proteinExistence type="predicted"/>
<reference evidence="2 3" key="1">
    <citation type="journal article" date="2020" name="ISME J.">
        <title>Comparative genomics reveals insights into cyanobacterial evolution and habitat adaptation.</title>
        <authorList>
            <person name="Chen M.Y."/>
            <person name="Teng W.K."/>
            <person name="Zhao L."/>
            <person name="Hu C.X."/>
            <person name="Zhou Y.K."/>
            <person name="Han B.P."/>
            <person name="Song L.R."/>
            <person name="Shu W.S."/>
        </authorList>
    </citation>
    <scope>NUCLEOTIDE SEQUENCE [LARGE SCALE GENOMIC DNA]</scope>
    <source>
        <strain evidence="2 3">FACHB-252</strain>
    </source>
</reference>
<dbReference type="Proteomes" id="UP000606396">
    <property type="component" value="Unassembled WGS sequence"/>
</dbReference>
<name>A0ABR8HED2_NOSPU</name>
<evidence type="ECO:0000313" key="3">
    <source>
        <dbReference type="Proteomes" id="UP000606396"/>
    </source>
</evidence>
<accession>A0ABR8HED2</accession>
<protein>
    <submittedName>
        <fullName evidence="2">DUF4435 domain-containing protein</fullName>
    </submittedName>
</protein>
<comment type="caution">
    <text evidence="2">The sequence shown here is derived from an EMBL/GenBank/DDBJ whole genome shotgun (WGS) entry which is preliminary data.</text>
</comment>
<organism evidence="2 3">
    <name type="scientific">Nostoc punctiforme FACHB-252</name>
    <dbReference type="NCBI Taxonomy" id="1357509"/>
    <lineage>
        <taxon>Bacteria</taxon>
        <taxon>Bacillati</taxon>
        <taxon>Cyanobacteriota</taxon>
        <taxon>Cyanophyceae</taxon>
        <taxon>Nostocales</taxon>
        <taxon>Nostocaceae</taxon>
        <taxon>Nostoc</taxon>
    </lineage>
</organism>
<evidence type="ECO:0000313" key="2">
    <source>
        <dbReference type="EMBL" id="MBD2613747.1"/>
    </source>
</evidence>
<sequence>MRIKSVTRPDKDIYLSCNGKEGVLDIHRMLSSRKHYANVRAAYFIDKDFDRSIKETSLNRIYETPCYSIENFYTSLPCFSEILKSEFKLTESDENFQRCISLYRKLQEDFHNAVELLNAWIACQRNKSSQLNISELSVLRFVNIDLDKITVKYTIDDLYEMFPNVPIISQQELDIKISELQTNIRQKSFRGKFEIEFLFSFLQKLMTEANQGNYPYFTRKIKVVLSLSKRTIISDLSQYADTSTCLYSYLESFRVTC</sequence>